<name>A0ABP7W830_9ACTN</name>
<gene>
    <name evidence="1" type="ORF">GCM10022214_47640</name>
</gene>
<sequence>MIGKIILAHLAGDYLLQSGWMARGKKRRWWPAVAHGVVYTLPFLLLTRSPWALLVIAGTHVVIDRYQLARHVVWAREQLAPRADRPPRSAITDNHGSPSTVAPGMAHAMKIIIDNTMHLVINAAALTWLA</sequence>
<evidence type="ECO:0000313" key="2">
    <source>
        <dbReference type="Proteomes" id="UP001500683"/>
    </source>
</evidence>
<dbReference type="RefSeq" id="WP_344951490.1">
    <property type="nucleotide sequence ID" value="NZ_BAAAZG010000035.1"/>
</dbReference>
<dbReference type="EMBL" id="BAAAZG010000035">
    <property type="protein sequence ID" value="GAA4082800.1"/>
    <property type="molecule type" value="Genomic_DNA"/>
</dbReference>
<keyword evidence="2" id="KW-1185">Reference proteome</keyword>
<accession>A0ABP7W830</accession>
<organism evidence="1 2">
    <name type="scientific">Actinomadura miaoliensis</name>
    <dbReference type="NCBI Taxonomy" id="430685"/>
    <lineage>
        <taxon>Bacteria</taxon>
        <taxon>Bacillati</taxon>
        <taxon>Actinomycetota</taxon>
        <taxon>Actinomycetes</taxon>
        <taxon>Streptosporangiales</taxon>
        <taxon>Thermomonosporaceae</taxon>
        <taxon>Actinomadura</taxon>
    </lineage>
</organism>
<evidence type="ECO:0000313" key="1">
    <source>
        <dbReference type="EMBL" id="GAA4082800.1"/>
    </source>
</evidence>
<dbReference type="InterPro" id="IPR021737">
    <property type="entry name" value="Phage_phiKZ_Orf197"/>
</dbReference>
<protein>
    <recommendedName>
        <fullName evidence="3">DUF3307 domain-containing protein</fullName>
    </recommendedName>
</protein>
<comment type="caution">
    <text evidence="1">The sequence shown here is derived from an EMBL/GenBank/DDBJ whole genome shotgun (WGS) entry which is preliminary data.</text>
</comment>
<dbReference type="Pfam" id="PF11750">
    <property type="entry name" value="DUF3307"/>
    <property type="match status" value="1"/>
</dbReference>
<dbReference type="Proteomes" id="UP001500683">
    <property type="component" value="Unassembled WGS sequence"/>
</dbReference>
<reference evidence="2" key="1">
    <citation type="journal article" date="2019" name="Int. J. Syst. Evol. Microbiol.">
        <title>The Global Catalogue of Microorganisms (GCM) 10K type strain sequencing project: providing services to taxonomists for standard genome sequencing and annotation.</title>
        <authorList>
            <consortium name="The Broad Institute Genomics Platform"/>
            <consortium name="The Broad Institute Genome Sequencing Center for Infectious Disease"/>
            <person name="Wu L."/>
            <person name="Ma J."/>
        </authorList>
    </citation>
    <scope>NUCLEOTIDE SEQUENCE [LARGE SCALE GENOMIC DNA]</scope>
    <source>
        <strain evidence="2">JCM 16702</strain>
    </source>
</reference>
<proteinExistence type="predicted"/>
<evidence type="ECO:0008006" key="3">
    <source>
        <dbReference type="Google" id="ProtNLM"/>
    </source>
</evidence>